<dbReference type="Pfam" id="PF08220">
    <property type="entry name" value="HTH_DeoR"/>
    <property type="match status" value="1"/>
</dbReference>
<dbReference type="SUPFAM" id="SSF100950">
    <property type="entry name" value="NagB/RpiA/CoA transferase-like"/>
    <property type="match status" value="1"/>
</dbReference>
<dbReference type="InterPro" id="IPR001034">
    <property type="entry name" value="DeoR_HTH"/>
</dbReference>
<proteinExistence type="predicted"/>
<evidence type="ECO:0000313" key="5">
    <source>
        <dbReference type="EMBL" id="SET49164.1"/>
    </source>
</evidence>
<dbReference type="EMBL" id="FOIM01000007">
    <property type="protein sequence ID" value="SET49164.1"/>
    <property type="molecule type" value="Genomic_DNA"/>
</dbReference>
<keyword evidence="1" id="KW-0805">Transcription regulation</keyword>
<name>A0A1I0EUB3_9FIRM</name>
<dbReference type="GeneID" id="93280482"/>
<dbReference type="GO" id="GO:0003700">
    <property type="term" value="F:DNA-binding transcription factor activity"/>
    <property type="evidence" value="ECO:0007669"/>
    <property type="project" value="InterPro"/>
</dbReference>
<dbReference type="InterPro" id="IPR014036">
    <property type="entry name" value="DeoR-like_C"/>
</dbReference>
<dbReference type="AlphaFoldDB" id="A0A1I0EUB3"/>
<dbReference type="PROSITE" id="PS51000">
    <property type="entry name" value="HTH_DEOR_2"/>
    <property type="match status" value="1"/>
</dbReference>
<dbReference type="PRINTS" id="PR00037">
    <property type="entry name" value="HTHLACR"/>
</dbReference>
<keyword evidence="2" id="KW-0238">DNA-binding</keyword>
<evidence type="ECO:0000313" key="6">
    <source>
        <dbReference type="Proteomes" id="UP000198508"/>
    </source>
</evidence>
<dbReference type="InterPro" id="IPR050313">
    <property type="entry name" value="Carb_Metab_HTH_regulators"/>
</dbReference>
<evidence type="ECO:0000256" key="3">
    <source>
        <dbReference type="ARBA" id="ARBA00023163"/>
    </source>
</evidence>
<evidence type="ECO:0000259" key="4">
    <source>
        <dbReference type="PROSITE" id="PS51000"/>
    </source>
</evidence>
<keyword evidence="6" id="KW-1185">Reference proteome</keyword>
<dbReference type="SUPFAM" id="SSF46785">
    <property type="entry name" value="Winged helix' DNA-binding domain"/>
    <property type="match status" value="1"/>
</dbReference>
<dbReference type="SMART" id="SM00420">
    <property type="entry name" value="HTH_DEOR"/>
    <property type="match status" value="1"/>
</dbReference>
<organism evidence="5 6">
    <name type="scientific">Enterocloster lavalensis</name>
    <dbReference type="NCBI Taxonomy" id="460384"/>
    <lineage>
        <taxon>Bacteria</taxon>
        <taxon>Bacillati</taxon>
        <taxon>Bacillota</taxon>
        <taxon>Clostridia</taxon>
        <taxon>Lachnospirales</taxon>
        <taxon>Lachnospiraceae</taxon>
        <taxon>Enterocloster</taxon>
    </lineage>
</organism>
<reference evidence="6" key="1">
    <citation type="submission" date="2016-10" db="EMBL/GenBank/DDBJ databases">
        <authorList>
            <person name="Varghese N."/>
            <person name="Submissions S."/>
        </authorList>
    </citation>
    <scope>NUCLEOTIDE SEQUENCE [LARGE SCALE GENOMIC DNA]</scope>
    <source>
        <strain evidence="6">NLAE-zl-G277</strain>
    </source>
</reference>
<gene>
    <name evidence="5" type="ORF">SAMN05216313_10752</name>
</gene>
<dbReference type="SMART" id="SM01134">
    <property type="entry name" value="DeoRC"/>
    <property type="match status" value="1"/>
</dbReference>
<accession>A0A1I0EUB3</accession>
<protein>
    <submittedName>
        <fullName evidence="5">Transcriptional regulator, DeoR family</fullName>
    </submittedName>
</protein>
<dbReference type="GO" id="GO:0003677">
    <property type="term" value="F:DNA binding"/>
    <property type="evidence" value="ECO:0007669"/>
    <property type="project" value="UniProtKB-KW"/>
</dbReference>
<dbReference type="Pfam" id="PF00455">
    <property type="entry name" value="DeoRC"/>
    <property type="match status" value="1"/>
</dbReference>
<dbReference type="InterPro" id="IPR036388">
    <property type="entry name" value="WH-like_DNA-bd_sf"/>
</dbReference>
<dbReference type="InterPro" id="IPR036390">
    <property type="entry name" value="WH_DNA-bd_sf"/>
</dbReference>
<dbReference type="InterPro" id="IPR037171">
    <property type="entry name" value="NagB/RpiA_transferase-like"/>
</dbReference>
<keyword evidence="3" id="KW-0804">Transcription</keyword>
<dbReference type="Gene3D" id="1.10.10.10">
    <property type="entry name" value="Winged helix-like DNA-binding domain superfamily/Winged helix DNA-binding domain"/>
    <property type="match status" value="1"/>
</dbReference>
<dbReference type="PANTHER" id="PTHR30363">
    <property type="entry name" value="HTH-TYPE TRANSCRIPTIONAL REGULATOR SRLR-RELATED"/>
    <property type="match status" value="1"/>
</dbReference>
<feature type="domain" description="HTH deoR-type" evidence="4">
    <location>
        <begin position="8"/>
        <end position="63"/>
    </location>
</feature>
<dbReference type="PANTHER" id="PTHR30363:SF44">
    <property type="entry name" value="AGA OPERON TRANSCRIPTIONAL REPRESSOR-RELATED"/>
    <property type="match status" value="1"/>
</dbReference>
<dbReference type="Proteomes" id="UP000198508">
    <property type="component" value="Unassembled WGS sequence"/>
</dbReference>
<evidence type="ECO:0000256" key="2">
    <source>
        <dbReference type="ARBA" id="ARBA00023125"/>
    </source>
</evidence>
<dbReference type="RefSeq" id="WP_007705742.1">
    <property type="nucleotide sequence ID" value="NZ_CABJCG010000002.1"/>
</dbReference>
<evidence type="ECO:0000256" key="1">
    <source>
        <dbReference type="ARBA" id="ARBA00023015"/>
    </source>
</evidence>
<dbReference type="InterPro" id="IPR018356">
    <property type="entry name" value="Tscrpt_reg_HTH_DeoR_CS"/>
</dbReference>
<dbReference type="STRING" id="460384.SAMN05216313_10752"/>
<dbReference type="PROSITE" id="PS00894">
    <property type="entry name" value="HTH_DEOR_1"/>
    <property type="match status" value="1"/>
</dbReference>
<sequence>MKRERSFVENRRKSILETVNNNPEVRVDQLAELFNVSPITIRRDLQFLEDRKKIVRFYGGATANKSEEQALDEINIYRTLIAKYTATLIEDKDILFMNTSSNALQVLEYVEAQNVTVITNNGKAIHAKRQPGVNIILTGGEVRYPKASMVGDYAVRNIQAIHPKKCIIGCKSISYRNGIASSLFNEANINALMLEQTIGSRYIIADHSKVGAVSNFRNCGVESITDLITDELAPEDELEAIRRRGVKVHVVRKKDFDLDFGM</sequence>